<feature type="domain" description="TIR" evidence="5">
    <location>
        <begin position="46"/>
        <end position="213"/>
    </location>
</feature>
<dbReference type="GO" id="GO:0006952">
    <property type="term" value="P:defense response"/>
    <property type="evidence" value="ECO:0007669"/>
    <property type="project" value="InterPro"/>
</dbReference>
<feature type="region of interest" description="Disordered" evidence="4">
    <location>
        <begin position="1"/>
        <end position="23"/>
    </location>
</feature>
<dbReference type="InterPro" id="IPR042197">
    <property type="entry name" value="Apaf_helical"/>
</dbReference>
<dbReference type="InterPro" id="IPR044974">
    <property type="entry name" value="Disease_R_plants"/>
</dbReference>
<dbReference type="InParanoid" id="A0A6P9EQ35"/>
<dbReference type="RefSeq" id="XP_035545998.1">
    <property type="nucleotide sequence ID" value="XM_035690105.1"/>
</dbReference>
<keyword evidence="6" id="KW-1185">Reference proteome</keyword>
<dbReference type="GeneID" id="109007183"/>
<dbReference type="AlphaFoldDB" id="A0A6P9EQ35"/>
<dbReference type="OrthoDB" id="6161812at2759"/>
<dbReference type="PANTHER" id="PTHR11017:SF559">
    <property type="entry name" value="DISEASE RESISTANCE PROTEIN CHL1"/>
    <property type="match status" value="1"/>
</dbReference>
<name>A0A6P9EQ35_JUGRE</name>
<dbReference type="SUPFAM" id="SSF52540">
    <property type="entry name" value="P-loop containing nucleoside triphosphate hydrolases"/>
    <property type="match status" value="1"/>
</dbReference>
<protein>
    <submittedName>
        <fullName evidence="7">TMV resistance protein N-like</fullName>
    </submittedName>
</protein>
<evidence type="ECO:0000313" key="6">
    <source>
        <dbReference type="Proteomes" id="UP000235220"/>
    </source>
</evidence>
<organism evidence="6 7">
    <name type="scientific">Juglans regia</name>
    <name type="common">English walnut</name>
    <dbReference type="NCBI Taxonomy" id="51240"/>
    <lineage>
        <taxon>Eukaryota</taxon>
        <taxon>Viridiplantae</taxon>
        <taxon>Streptophyta</taxon>
        <taxon>Embryophyta</taxon>
        <taxon>Tracheophyta</taxon>
        <taxon>Spermatophyta</taxon>
        <taxon>Magnoliopsida</taxon>
        <taxon>eudicotyledons</taxon>
        <taxon>Gunneridae</taxon>
        <taxon>Pentapetalae</taxon>
        <taxon>rosids</taxon>
        <taxon>fabids</taxon>
        <taxon>Fagales</taxon>
        <taxon>Juglandaceae</taxon>
        <taxon>Juglans</taxon>
    </lineage>
</organism>
<dbReference type="Proteomes" id="UP000235220">
    <property type="component" value="Chromosome 5"/>
</dbReference>
<dbReference type="InterPro" id="IPR000157">
    <property type="entry name" value="TIR_dom"/>
</dbReference>
<dbReference type="InterPro" id="IPR035897">
    <property type="entry name" value="Toll_tir_struct_dom_sf"/>
</dbReference>
<evidence type="ECO:0000256" key="4">
    <source>
        <dbReference type="SAM" id="MobiDB-lite"/>
    </source>
</evidence>
<keyword evidence="3" id="KW-0520">NAD</keyword>
<evidence type="ECO:0000256" key="1">
    <source>
        <dbReference type="ARBA" id="ARBA00022614"/>
    </source>
</evidence>
<dbReference type="SMART" id="SM00255">
    <property type="entry name" value="TIR"/>
    <property type="match status" value="1"/>
</dbReference>
<dbReference type="InterPro" id="IPR027417">
    <property type="entry name" value="P-loop_NTPase"/>
</dbReference>
<dbReference type="Gene3D" id="3.40.50.300">
    <property type="entry name" value="P-loop containing nucleotide triphosphate hydrolases"/>
    <property type="match status" value="1"/>
</dbReference>
<reference evidence="7" key="1">
    <citation type="submission" date="2025-08" db="UniProtKB">
        <authorList>
            <consortium name="RefSeq"/>
        </authorList>
    </citation>
    <scope>IDENTIFICATION</scope>
    <source>
        <tissue evidence="7">Leaves</tissue>
    </source>
</reference>
<dbReference type="Gene3D" id="3.40.50.10140">
    <property type="entry name" value="Toll/interleukin-1 receptor homology (TIR) domain"/>
    <property type="match status" value="1"/>
</dbReference>
<dbReference type="SUPFAM" id="SSF52200">
    <property type="entry name" value="Toll/Interleukin receptor TIR domain"/>
    <property type="match status" value="1"/>
</dbReference>
<dbReference type="FunCoup" id="A0A6P9EQ35">
    <property type="interactions" value="226"/>
</dbReference>
<evidence type="ECO:0000313" key="7">
    <source>
        <dbReference type="RefSeq" id="XP_035545998.1"/>
    </source>
</evidence>
<evidence type="ECO:0000256" key="2">
    <source>
        <dbReference type="ARBA" id="ARBA00022737"/>
    </source>
</evidence>
<dbReference type="InterPro" id="IPR032675">
    <property type="entry name" value="LRR_dom_sf"/>
</dbReference>
<accession>A0A6P9EQ35</accession>
<dbReference type="Pfam" id="PF23282">
    <property type="entry name" value="WHD_ROQ1"/>
    <property type="match status" value="1"/>
</dbReference>
<gene>
    <name evidence="7" type="primary">LOC109007183</name>
</gene>
<evidence type="ECO:0000256" key="3">
    <source>
        <dbReference type="ARBA" id="ARBA00023027"/>
    </source>
</evidence>
<keyword evidence="2" id="KW-0677">Repeat</keyword>
<proteinExistence type="predicted"/>
<evidence type="ECO:0000259" key="5">
    <source>
        <dbReference type="PROSITE" id="PS50104"/>
    </source>
</evidence>
<dbReference type="PANTHER" id="PTHR11017">
    <property type="entry name" value="LEUCINE-RICH REPEAT-CONTAINING PROTEIN"/>
    <property type="match status" value="1"/>
</dbReference>
<dbReference type="Gene3D" id="3.80.10.10">
    <property type="entry name" value="Ribonuclease Inhibitor"/>
    <property type="match status" value="1"/>
</dbReference>
<dbReference type="Gene3D" id="1.10.8.430">
    <property type="entry name" value="Helical domain of apoptotic protease-activating factors"/>
    <property type="match status" value="1"/>
</dbReference>
<dbReference type="KEGG" id="jre:109007183"/>
<dbReference type="InterPro" id="IPR058192">
    <property type="entry name" value="WHD_ROQ1-like"/>
</dbReference>
<keyword evidence="1" id="KW-0433">Leucine-rich repeat</keyword>
<dbReference type="Pfam" id="PF00931">
    <property type="entry name" value="NB-ARC"/>
    <property type="match status" value="1"/>
</dbReference>
<dbReference type="PROSITE" id="PS50104">
    <property type="entry name" value="TIR"/>
    <property type="match status" value="1"/>
</dbReference>
<dbReference type="GO" id="GO:0043531">
    <property type="term" value="F:ADP binding"/>
    <property type="evidence" value="ECO:0007669"/>
    <property type="project" value="InterPro"/>
</dbReference>
<dbReference type="FunFam" id="3.40.50.10140:FF:000007">
    <property type="entry name" value="Disease resistance protein (TIR-NBS-LRR class)"/>
    <property type="match status" value="1"/>
</dbReference>
<feature type="compositionally biased region" description="Polar residues" evidence="4">
    <location>
        <begin position="1"/>
        <end position="11"/>
    </location>
</feature>
<dbReference type="GO" id="GO:0007165">
    <property type="term" value="P:signal transduction"/>
    <property type="evidence" value="ECO:0007669"/>
    <property type="project" value="InterPro"/>
</dbReference>
<sequence length="1119" mass="129054">MATQTPSSSTSEDIKKRKRDNSFCSEEDEKIIITSFSPSASSTPRWKHDVFLNFYGKDTRTSFTDHLYVDLKRKGILVFRDDETLKRGKCISQQLLQAIQESQYAIVIFSPNYASSKWCLMELAEIVEWETKMKLITIIPIFYHVNPSDVREQRGTFAEAFNAHEKDPKVDIKEIDTWRNAFRKVGNIAGEHIHDRYESTIIQQISGIIFYNYTMLNILIHDSQKLVGISSRVEEMIKLLDMESNDVRFLGVHGMGGVGKTTLAEIIYDRVSCQFEGSSLISCIREKSGTRDLASLQKQLLSMIMQEKIHVWDHHQGIRMIRSMMRNKKVFIVLDDVDSEKQLMALSGSQDWFGPGSRVIITCRDSHLLITHKVNDIYEVELLQTANALQLFSLSAFHRTHPPQNYEDLSMDFVNYAGGLPLALKVLGSFLFGRTIDAWKSARDQLEAIPNKEVMNILQISFDGLEESQQKLFLDVACFSRFGVQWLENNFKEIYPDIDIEVLVDKSLISKSCMGMLIMHDLLQKMGQEIVRRECPEEPGRRSRLFRVEDVFHVLKNDTGTDAIEGIVLDFYYPKAKHRFINAKAFSKMRKLRFVKFNHFGYIKWRGNPLKYMPTDELRFLEWFEYPSRNWPTSFHPKNLTALSMPGSRFKRLWKGLMVLDNLKYLNLSDSENLIKTPDLTGAPNLEIIDFSGCTSLCKVHPSIEVLKRLQELRMSGSRIKQLWKWSVVLLDDLKYLNLSSSKNLIETPDLTGAPNLEKIDLSGCRTLREVHPSIGVLKLLKELILDKCECVRRLPDKFCLESLEFLHLVECSRLEKLPDLRRLECLTHFEAWGTAITQIPSVNMIPKSIRSFRLGGRKWMPRKSRDLAIFINDYSLPKQSSYPTYDIESLVEDEMEGMLEVEELYINFGEESEHWLDIVFAEVMIRGWSLGSVIPKWVHNTSNGSSVKIDLEGYTNLKGMGCAFFIVCDFHDQFHTPLATSVSSLFKKPYTHVGFRLCFETDEGSLEDNSFYYLRFSAQMDTVSFVKPIVFWAYILVPQFLECWKSNNLDKRQSFIKISITAKMESFNSDFPTKELEVKECGVHLLCPDDAGLGLGSKLDSYGRFYSAWKCGMTRNED</sequence>
<dbReference type="InterPro" id="IPR002182">
    <property type="entry name" value="NB-ARC"/>
</dbReference>
<dbReference type="Pfam" id="PF01582">
    <property type="entry name" value="TIR"/>
    <property type="match status" value="1"/>
</dbReference>
<dbReference type="PRINTS" id="PR00364">
    <property type="entry name" value="DISEASERSIST"/>
</dbReference>
<dbReference type="SUPFAM" id="SSF52058">
    <property type="entry name" value="L domain-like"/>
    <property type="match status" value="1"/>
</dbReference>